<gene>
    <name evidence="1" type="ORF">G5575_17350</name>
</gene>
<accession>A0A6M1SPM5</accession>
<organism evidence="1 2">
    <name type="scientific">Devosia aurantiaca</name>
    <dbReference type="NCBI Taxonomy" id="2714858"/>
    <lineage>
        <taxon>Bacteria</taxon>
        <taxon>Pseudomonadati</taxon>
        <taxon>Pseudomonadota</taxon>
        <taxon>Alphaproteobacteria</taxon>
        <taxon>Hyphomicrobiales</taxon>
        <taxon>Devosiaceae</taxon>
        <taxon>Devosia</taxon>
    </lineage>
</organism>
<name>A0A6M1SPM5_9HYPH</name>
<dbReference type="Proteomes" id="UP000474802">
    <property type="component" value="Unassembled WGS sequence"/>
</dbReference>
<dbReference type="AlphaFoldDB" id="A0A6M1SPM5"/>
<evidence type="ECO:0000313" key="1">
    <source>
        <dbReference type="EMBL" id="NGP19168.1"/>
    </source>
</evidence>
<comment type="caution">
    <text evidence="1">The sequence shown here is derived from an EMBL/GenBank/DDBJ whole genome shotgun (WGS) entry which is preliminary data.</text>
</comment>
<evidence type="ECO:0000313" key="2">
    <source>
        <dbReference type="Proteomes" id="UP000474802"/>
    </source>
</evidence>
<dbReference type="EMBL" id="JAALFG010000004">
    <property type="protein sequence ID" value="NGP19168.1"/>
    <property type="molecule type" value="Genomic_DNA"/>
</dbReference>
<reference evidence="1 2" key="2">
    <citation type="submission" date="2020-03" db="EMBL/GenBank/DDBJ databases">
        <title>Devosia chinhatensis sp. nov., isolated from a hexachlorocyclohexane (HCH) dump site in India.</title>
        <authorList>
            <person name="Kumar M."/>
            <person name="Lal R."/>
        </authorList>
    </citation>
    <scope>NUCLEOTIDE SEQUENCE [LARGE SCALE GENOMIC DNA]</scope>
    <source>
        <strain evidence="1 2">H239</strain>
    </source>
</reference>
<sequence>MINSDPIRSKLTAGAAEHGAKNEAKYFLMAGGRYLNQSGQHLQSGRQYAWQGTIEQARRCRSLFDAAAGCRVIPVNALSFTLHSVEEAA</sequence>
<keyword evidence="2" id="KW-1185">Reference proteome</keyword>
<protein>
    <submittedName>
        <fullName evidence="1">Uncharacterized protein</fullName>
    </submittedName>
</protein>
<reference evidence="1 2" key="1">
    <citation type="submission" date="2020-02" db="EMBL/GenBank/DDBJ databases">
        <authorList>
            <person name="Khan S.A."/>
            <person name="Jeon C.O."/>
            <person name="Chun B.H."/>
        </authorList>
    </citation>
    <scope>NUCLEOTIDE SEQUENCE [LARGE SCALE GENOMIC DNA]</scope>
    <source>
        <strain evidence="1 2">H239</strain>
    </source>
</reference>
<dbReference type="RefSeq" id="WP_164535406.1">
    <property type="nucleotide sequence ID" value="NZ_JAALFG010000004.1"/>
</dbReference>
<proteinExistence type="predicted"/>